<keyword evidence="3" id="KW-1185">Reference proteome</keyword>
<proteinExistence type="predicted"/>
<protein>
    <submittedName>
        <fullName evidence="2">Uncharacterized protein</fullName>
    </submittedName>
</protein>
<dbReference type="AlphaFoldDB" id="A0A2P4SL43"/>
<feature type="compositionally biased region" description="Polar residues" evidence="1">
    <location>
        <begin position="19"/>
        <end position="30"/>
    </location>
</feature>
<dbReference type="EMBL" id="PPHD01038339">
    <property type="protein sequence ID" value="POI24824.1"/>
    <property type="molecule type" value="Genomic_DNA"/>
</dbReference>
<gene>
    <name evidence="2" type="ORF">CIB84_011426</name>
</gene>
<comment type="caution">
    <text evidence="2">The sequence shown here is derived from an EMBL/GenBank/DDBJ whole genome shotgun (WGS) entry which is preliminary data.</text>
</comment>
<accession>A0A2P4SL43</accession>
<evidence type="ECO:0000256" key="1">
    <source>
        <dbReference type="SAM" id="MobiDB-lite"/>
    </source>
</evidence>
<feature type="region of interest" description="Disordered" evidence="1">
    <location>
        <begin position="1"/>
        <end position="30"/>
    </location>
</feature>
<reference evidence="2 3" key="1">
    <citation type="submission" date="2018-01" db="EMBL/GenBank/DDBJ databases">
        <title>Comparison of the Chinese Bamboo Partridge and Red Junglefowl genome sequences highlights the importance of demography in genome evolution.</title>
        <authorList>
            <person name="Tiley G.P."/>
            <person name="Kimball R.T."/>
            <person name="Braun E.L."/>
            <person name="Burleigh J.G."/>
        </authorList>
    </citation>
    <scope>NUCLEOTIDE SEQUENCE [LARGE SCALE GENOMIC DNA]</scope>
    <source>
        <strain evidence="2">RTK389</strain>
        <tissue evidence="2">Blood</tissue>
    </source>
</reference>
<sequence>MAAEMRSRMVRQPSRESTDGSINSYSSEGK</sequence>
<dbReference type="Proteomes" id="UP000237246">
    <property type="component" value="Unassembled WGS sequence"/>
</dbReference>
<evidence type="ECO:0000313" key="3">
    <source>
        <dbReference type="Proteomes" id="UP000237246"/>
    </source>
</evidence>
<evidence type="ECO:0000313" key="2">
    <source>
        <dbReference type="EMBL" id="POI24824.1"/>
    </source>
</evidence>
<organism evidence="2 3">
    <name type="scientific">Bambusicola thoracicus</name>
    <name type="common">Chinese bamboo-partridge</name>
    <name type="synonym">Perdix thoracica</name>
    <dbReference type="NCBI Taxonomy" id="9083"/>
    <lineage>
        <taxon>Eukaryota</taxon>
        <taxon>Metazoa</taxon>
        <taxon>Chordata</taxon>
        <taxon>Craniata</taxon>
        <taxon>Vertebrata</taxon>
        <taxon>Euteleostomi</taxon>
        <taxon>Archelosauria</taxon>
        <taxon>Archosauria</taxon>
        <taxon>Dinosauria</taxon>
        <taxon>Saurischia</taxon>
        <taxon>Theropoda</taxon>
        <taxon>Coelurosauria</taxon>
        <taxon>Aves</taxon>
        <taxon>Neognathae</taxon>
        <taxon>Galloanserae</taxon>
        <taxon>Galliformes</taxon>
        <taxon>Phasianidae</taxon>
        <taxon>Perdicinae</taxon>
        <taxon>Bambusicola</taxon>
    </lineage>
</organism>
<name>A0A2P4SL43_BAMTH</name>